<evidence type="ECO:0000313" key="4">
    <source>
        <dbReference type="Proteomes" id="UP000507245"/>
    </source>
</evidence>
<reference evidence="1 3" key="2">
    <citation type="submission" date="2020-05" db="EMBL/GenBank/DDBJ databases">
        <authorList>
            <person name="Campoy J."/>
            <person name="Schneeberger K."/>
            <person name="Spophaly S."/>
        </authorList>
    </citation>
    <scope>NUCLEOTIDE SEQUENCE [LARGE SCALE GENOMIC DNA]</scope>
    <source>
        <strain evidence="1">PruArmRojPasFocal</strain>
    </source>
</reference>
<dbReference type="EMBL" id="CAEKDK010000003">
    <property type="protein sequence ID" value="CAB4273399.1"/>
    <property type="molecule type" value="Genomic_DNA"/>
</dbReference>
<dbReference type="Gene3D" id="3.20.20.80">
    <property type="entry name" value="Glycosidases"/>
    <property type="match status" value="1"/>
</dbReference>
<evidence type="ECO:0000313" key="1">
    <source>
        <dbReference type="EMBL" id="CAB4273399.1"/>
    </source>
</evidence>
<dbReference type="AlphaFoldDB" id="A0A6J5UAS3"/>
<dbReference type="Proteomes" id="UP000507245">
    <property type="component" value="Unassembled WGS sequence"/>
</dbReference>
<dbReference type="Proteomes" id="UP000507222">
    <property type="component" value="Unassembled WGS sequence"/>
</dbReference>
<dbReference type="SUPFAM" id="SSF51445">
    <property type="entry name" value="(Trans)glycosidases"/>
    <property type="match status" value="1"/>
</dbReference>
<organism evidence="1 3">
    <name type="scientific">Prunus armeniaca</name>
    <name type="common">Apricot</name>
    <name type="synonym">Armeniaca vulgaris</name>
    <dbReference type="NCBI Taxonomy" id="36596"/>
    <lineage>
        <taxon>Eukaryota</taxon>
        <taxon>Viridiplantae</taxon>
        <taxon>Streptophyta</taxon>
        <taxon>Embryophyta</taxon>
        <taxon>Tracheophyta</taxon>
        <taxon>Spermatophyta</taxon>
        <taxon>Magnoliopsida</taxon>
        <taxon>eudicotyledons</taxon>
        <taxon>Gunneridae</taxon>
        <taxon>Pentapetalae</taxon>
        <taxon>rosids</taxon>
        <taxon>fabids</taxon>
        <taxon>Rosales</taxon>
        <taxon>Rosaceae</taxon>
        <taxon>Amygdaloideae</taxon>
        <taxon>Amygdaleae</taxon>
        <taxon>Prunus</taxon>
    </lineage>
</organism>
<name>A0A6J5UAS3_PRUAR</name>
<gene>
    <name evidence="1" type="ORF">CURHAP_LOCUS20976</name>
    <name evidence="2" type="ORF">ORAREDHAP_LOCUS20865</name>
</gene>
<evidence type="ECO:0000313" key="2">
    <source>
        <dbReference type="EMBL" id="CAB4303928.1"/>
    </source>
</evidence>
<dbReference type="EMBL" id="CAEKKB010000003">
    <property type="protein sequence ID" value="CAB4303928.1"/>
    <property type="molecule type" value="Genomic_DNA"/>
</dbReference>
<keyword evidence="4" id="KW-1185">Reference proteome</keyword>
<accession>A0A6J5UAS3</accession>
<protein>
    <submittedName>
        <fullName evidence="1">Uncharacterized protein</fullName>
    </submittedName>
</protein>
<sequence length="81" mass="9160">MERTLSGGLNQQGIDHYNSLIDELIKNGVLRMSKDISTGLYLTTLNVGKAIGLYYVDYKDNLQRIPEESARWLPKFLNSVA</sequence>
<proteinExistence type="predicted"/>
<reference evidence="4" key="1">
    <citation type="journal article" date="2020" name="Genome Biol.">
        <title>Gamete binning: chromosome-level and haplotype-resolved genome assembly enabled by high-throughput single-cell sequencing of gamete genomes.</title>
        <authorList>
            <person name="Campoy J.A."/>
            <person name="Sun H."/>
            <person name="Goel M."/>
            <person name="Jiao W.-B."/>
            <person name="Folz-Donahue K."/>
            <person name="Wang N."/>
            <person name="Rubio M."/>
            <person name="Liu C."/>
            <person name="Kukat C."/>
            <person name="Ruiz D."/>
            <person name="Huettel B."/>
            <person name="Schneeberger K."/>
        </authorList>
    </citation>
    <scope>NUCLEOTIDE SEQUENCE [LARGE SCALE GENOMIC DNA]</scope>
    <source>
        <strain evidence="4">cv. Rojo Pasion</strain>
    </source>
</reference>
<evidence type="ECO:0000313" key="3">
    <source>
        <dbReference type="Proteomes" id="UP000507222"/>
    </source>
</evidence>
<dbReference type="InterPro" id="IPR017853">
    <property type="entry name" value="GH"/>
</dbReference>